<reference evidence="1 2" key="1">
    <citation type="submission" date="2014-04" db="EMBL/GenBank/DDBJ databases">
        <authorList>
            <consortium name="DOE Joint Genome Institute"/>
            <person name="Kuo A."/>
            <person name="Kohler A."/>
            <person name="Costa M.D."/>
            <person name="Nagy L.G."/>
            <person name="Floudas D."/>
            <person name="Copeland A."/>
            <person name="Barry K.W."/>
            <person name="Cichocki N."/>
            <person name="Veneault-Fourrey C."/>
            <person name="LaButti K."/>
            <person name="Lindquist E.A."/>
            <person name="Lipzen A."/>
            <person name="Lundell T."/>
            <person name="Morin E."/>
            <person name="Murat C."/>
            <person name="Sun H."/>
            <person name="Tunlid A."/>
            <person name="Henrissat B."/>
            <person name="Grigoriev I.V."/>
            <person name="Hibbett D.S."/>
            <person name="Martin F."/>
            <person name="Nordberg H.P."/>
            <person name="Cantor M.N."/>
            <person name="Hua S.X."/>
        </authorList>
    </citation>
    <scope>NUCLEOTIDE SEQUENCE [LARGE SCALE GENOMIC DNA]</scope>
    <source>
        <strain evidence="1 2">Marx 270</strain>
    </source>
</reference>
<dbReference type="HOGENOM" id="CLU_2224288_0_0_1"/>
<dbReference type="InParanoid" id="A0A0C3P0V5"/>
<reference evidence="2" key="2">
    <citation type="submission" date="2015-01" db="EMBL/GenBank/DDBJ databases">
        <title>Evolutionary Origins and Diversification of the Mycorrhizal Mutualists.</title>
        <authorList>
            <consortium name="DOE Joint Genome Institute"/>
            <consortium name="Mycorrhizal Genomics Consortium"/>
            <person name="Kohler A."/>
            <person name="Kuo A."/>
            <person name="Nagy L.G."/>
            <person name="Floudas D."/>
            <person name="Copeland A."/>
            <person name="Barry K.W."/>
            <person name="Cichocki N."/>
            <person name="Veneault-Fourrey C."/>
            <person name="LaButti K."/>
            <person name="Lindquist E.A."/>
            <person name="Lipzen A."/>
            <person name="Lundell T."/>
            <person name="Morin E."/>
            <person name="Murat C."/>
            <person name="Riley R."/>
            <person name="Ohm R."/>
            <person name="Sun H."/>
            <person name="Tunlid A."/>
            <person name="Henrissat B."/>
            <person name="Grigoriev I.V."/>
            <person name="Hibbett D.S."/>
            <person name="Martin F."/>
        </authorList>
    </citation>
    <scope>NUCLEOTIDE SEQUENCE [LARGE SCALE GENOMIC DNA]</scope>
    <source>
        <strain evidence="2">Marx 270</strain>
    </source>
</reference>
<dbReference type="AlphaFoldDB" id="A0A0C3P0V5"/>
<organism evidence="1 2">
    <name type="scientific">Pisolithus tinctorius Marx 270</name>
    <dbReference type="NCBI Taxonomy" id="870435"/>
    <lineage>
        <taxon>Eukaryota</taxon>
        <taxon>Fungi</taxon>
        <taxon>Dikarya</taxon>
        <taxon>Basidiomycota</taxon>
        <taxon>Agaricomycotina</taxon>
        <taxon>Agaricomycetes</taxon>
        <taxon>Agaricomycetidae</taxon>
        <taxon>Boletales</taxon>
        <taxon>Sclerodermatineae</taxon>
        <taxon>Pisolithaceae</taxon>
        <taxon>Pisolithus</taxon>
    </lineage>
</organism>
<protein>
    <submittedName>
        <fullName evidence="1">Uncharacterized protein</fullName>
    </submittedName>
</protein>
<proteinExistence type="predicted"/>
<gene>
    <name evidence="1" type="ORF">M404DRAFT_439542</name>
</gene>
<dbReference type="Proteomes" id="UP000054217">
    <property type="component" value="Unassembled WGS sequence"/>
</dbReference>
<name>A0A0C3P0V5_PISTI</name>
<evidence type="ECO:0000313" key="2">
    <source>
        <dbReference type="Proteomes" id="UP000054217"/>
    </source>
</evidence>
<evidence type="ECO:0000313" key="1">
    <source>
        <dbReference type="EMBL" id="KIO06725.1"/>
    </source>
</evidence>
<sequence length="106" mass="12214">MRIASWGCRAWMKSRHTVTVIFTQASTMKVTTHIRKKERTKVHFQAYKASRKRKPQETLDAQVLIFHAPRAFGTAKSWLTKDAFHTRTAPCPGTAALRCLRYPLMP</sequence>
<dbReference type="EMBL" id="KN831962">
    <property type="protein sequence ID" value="KIO06725.1"/>
    <property type="molecule type" value="Genomic_DNA"/>
</dbReference>
<keyword evidence="2" id="KW-1185">Reference proteome</keyword>
<accession>A0A0C3P0V5</accession>